<evidence type="ECO:0000313" key="15">
    <source>
        <dbReference type="Proteomes" id="UP000092321"/>
    </source>
</evidence>
<keyword evidence="12" id="KW-0961">Cell wall biogenesis/degradation</keyword>
<dbReference type="GO" id="GO:0071555">
    <property type="term" value="P:cell wall organization"/>
    <property type="evidence" value="ECO:0007669"/>
    <property type="project" value="UniProtKB-KW"/>
</dbReference>
<evidence type="ECO:0000256" key="3">
    <source>
        <dbReference type="ARBA" id="ARBA00009274"/>
    </source>
</evidence>
<feature type="transmembrane region" description="Helical" evidence="13">
    <location>
        <begin position="100"/>
        <end position="117"/>
    </location>
</feature>
<keyword evidence="9" id="KW-0653">Protein transport</keyword>
<dbReference type="OrthoDB" id="2189463at2759"/>
<dbReference type="PANTHER" id="PTHR35329:SF2">
    <property type="entry name" value="CHITIN SYNTHASE EXPORT CHAPERONE"/>
    <property type="match status" value="1"/>
</dbReference>
<evidence type="ECO:0000256" key="12">
    <source>
        <dbReference type="ARBA" id="ARBA00023316"/>
    </source>
</evidence>
<evidence type="ECO:0000256" key="6">
    <source>
        <dbReference type="ARBA" id="ARBA00022448"/>
    </source>
</evidence>
<dbReference type="GO" id="GO:0005789">
    <property type="term" value="C:endoplasmic reticulum membrane"/>
    <property type="evidence" value="ECO:0007669"/>
    <property type="project" value="UniProtKB-SubCell"/>
</dbReference>
<evidence type="ECO:0000256" key="10">
    <source>
        <dbReference type="ARBA" id="ARBA00022989"/>
    </source>
</evidence>
<keyword evidence="10 13" id="KW-1133">Transmembrane helix</keyword>
<evidence type="ECO:0000313" key="14">
    <source>
        <dbReference type="EMBL" id="OBA26072.1"/>
    </source>
</evidence>
<dbReference type="GO" id="GO:0051082">
    <property type="term" value="F:unfolded protein binding"/>
    <property type="evidence" value="ECO:0007669"/>
    <property type="project" value="TreeGrafter"/>
</dbReference>
<feature type="transmembrane region" description="Helical" evidence="13">
    <location>
        <begin position="206"/>
        <end position="226"/>
    </location>
</feature>
<feature type="transmembrane region" description="Helical" evidence="13">
    <location>
        <begin position="238"/>
        <end position="261"/>
    </location>
</feature>
<keyword evidence="6" id="KW-0813">Transport</keyword>
<dbReference type="GO" id="GO:0015031">
    <property type="term" value="P:protein transport"/>
    <property type="evidence" value="ECO:0007669"/>
    <property type="project" value="UniProtKB-KW"/>
</dbReference>
<keyword evidence="15" id="KW-1185">Reference proteome</keyword>
<feature type="transmembrane region" description="Helical" evidence="13">
    <location>
        <begin position="129"/>
        <end position="155"/>
    </location>
</feature>
<name>A0A1B7TBG2_9ASCO</name>
<comment type="subunit">
    <text evidence="4">Interacts with CHS3.</text>
</comment>
<evidence type="ECO:0000256" key="13">
    <source>
        <dbReference type="SAM" id="Phobius"/>
    </source>
</evidence>
<evidence type="ECO:0000256" key="7">
    <source>
        <dbReference type="ARBA" id="ARBA00022692"/>
    </source>
</evidence>
<reference evidence="15" key="1">
    <citation type="journal article" date="2016" name="Proc. Natl. Acad. Sci. U.S.A.">
        <title>Comparative genomics of biotechnologically important yeasts.</title>
        <authorList>
            <person name="Riley R."/>
            <person name="Haridas S."/>
            <person name="Wolfe K.H."/>
            <person name="Lopes M.R."/>
            <person name="Hittinger C.T."/>
            <person name="Goeker M."/>
            <person name="Salamov A.A."/>
            <person name="Wisecaver J.H."/>
            <person name="Long T.M."/>
            <person name="Calvey C.H."/>
            <person name="Aerts A.L."/>
            <person name="Barry K.W."/>
            <person name="Choi C."/>
            <person name="Clum A."/>
            <person name="Coughlan A.Y."/>
            <person name="Deshpande S."/>
            <person name="Douglass A.P."/>
            <person name="Hanson S.J."/>
            <person name="Klenk H.-P."/>
            <person name="LaButti K.M."/>
            <person name="Lapidus A."/>
            <person name="Lindquist E.A."/>
            <person name="Lipzen A.M."/>
            <person name="Meier-Kolthoff J.P."/>
            <person name="Ohm R.A."/>
            <person name="Otillar R.P."/>
            <person name="Pangilinan J.L."/>
            <person name="Peng Y."/>
            <person name="Rokas A."/>
            <person name="Rosa C.A."/>
            <person name="Scheuner C."/>
            <person name="Sibirny A.A."/>
            <person name="Slot J.C."/>
            <person name="Stielow J.B."/>
            <person name="Sun H."/>
            <person name="Kurtzman C.P."/>
            <person name="Blackwell M."/>
            <person name="Grigoriev I.V."/>
            <person name="Jeffries T.W."/>
        </authorList>
    </citation>
    <scope>NUCLEOTIDE SEQUENCE [LARGE SCALE GENOMIC DNA]</scope>
    <source>
        <strain evidence="15">NRRL Y-1626</strain>
    </source>
</reference>
<protein>
    <recommendedName>
        <fullName evidence="5">Chitin synthase export chaperone</fullName>
    </recommendedName>
</protein>
<dbReference type="GO" id="GO:0006457">
    <property type="term" value="P:protein folding"/>
    <property type="evidence" value="ECO:0007669"/>
    <property type="project" value="TreeGrafter"/>
</dbReference>
<evidence type="ECO:0000256" key="2">
    <source>
        <dbReference type="ARBA" id="ARBA00004477"/>
    </source>
</evidence>
<evidence type="ECO:0000256" key="4">
    <source>
        <dbReference type="ARBA" id="ARBA00011864"/>
    </source>
</evidence>
<keyword evidence="8" id="KW-0256">Endoplasmic reticulum</keyword>
<feature type="transmembrane region" description="Helical" evidence="13">
    <location>
        <begin position="167"/>
        <end position="186"/>
    </location>
</feature>
<evidence type="ECO:0000256" key="1">
    <source>
        <dbReference type="ARBA" id="ARBA00002732"/>
    </source>
</evidence>
<dbReference type="PANTHER" id="PTHR35329">
    <property type="entry name" value="CHITIN SYNTHASE EXPORT CHAPERONE"/>
    <property type="match status" value="1"/>
</dbReference>
<comment type="subcellular location">
    <subcellularLocation>
        <location evidence="2">Endoplasmic reticulum membrane</location>
        <topology evidence="2">Multi-pass membrane protein</topology>
    </subcellularLocation>
</comment>
<comment type="similarity">
    <text evidence="3">Belongs to the CHS7 family.</text>
</comment>
<comment type="caution">
    <text evidence="14">The sequence shown here is derived from an EMBL/GenBank/DDBJ whole genome shotgun (WGS) entry which is preliminary data.</text>
</comment>
<keyword evidence="7 13" id="KW-0812">Transmembrane</keyword>
<accession>A0A1B7TBG2</accession>
<dbReference type="EMBL" id="LXPE01000025">
    <property type="protein sequence ID" value="OBA26072.1"/>
    <property type="molecule type" value="Genomic_DNA"/>
</dbReference>
<evidence type="ECO:0000256" key="5">
    <source>
        <dbReference type="ARBA" id="ARBA00018354"/>
    </source>
</evidence>
<keyword evidence="11 13" id="KW-0472">Membrane</keyword>
<dbReference type="Proteomes" id="UP000092321">
    <property type="component" value="Unassembled WGS sequence"/>
</dbReference>
<organism evidence="14 15">
    <name type="scientific">Hanseniaspora valbyensis NRRL Y-1626</name>
    <dbReference type="NCBI Taxonomy" id="766949"/>
    <lineage>
        <taxon>Eukaryota</taxon>
        <taxon>Fungi</taxon>
        <taxon>Dikarya</taxon>
        <taxon>Ascomycota</taxon>
        <taxon>Saccharomycotina</taxon>
        <taxon>Saccharomycetes</taxon>
        <taxon>Saccharomycodales</taxon>
        <taxon>Saccharomycodaceae</taxon>
        <taxon>Hanseniaspora</taxon>
    </lineage>
</organism>
<dbReference type="AlphaFoldDB" id="A0A1B7TBG2"/>
<gene>
    <name evidence="14" type="ORF">HANVADRAFT_53449</name>
</gene>
<evidence type="ECO:0000256" key="9">
    <source>
        <dbReference type="ARBA" id="ARBA00022927"/>
    </source>
</evidence>
<feature type="transmembrane region" description="Helical" evidence="13">
    <location>
        <begin position="71"/>
        <end position="88"/>
    </location>
</feature>
<proteinExistence type="inferred from homology"/>
<evidence type="ECO:0000256" key="8">
    <source>
        <dbReference type="ARBA" id="ARBA00022824"/>
    </source>
</evidence>
<dbReference type="InterPro" id="IPR022057">
    <property type="entry name" value="Chs7"/>
</dbReference>
<comment type="function">
    <text evidence="1">Chaperone required for the export of the chitin synthase CHS3 from the endoplasmic reticulum.</text>
</comment>
<evidence type="ECO:0000256" key="11">
    <source>
        <dbReference type="ARBA" id="ARBA00023136"/>
    </source>
</evidence>
<sequence>MKSLDELCLNTSLSYCYLLLGKKYSDNENIQEVKELKNNTIIENTNTHNLPRCYSRSFTLMNTNITQPGTFLVHVISFLTILSIIFSIKKKYTAIGRSEVCYLYYLFAIFVIISVVVENGVVPPSSELYSLFTIIQLSVLSGCCITLALLGLLPFKLWEDGTFGSKFFLKTVSFLLMAITFSYFYFSLTKNYELPGFLPKLKSGYHSVIIANYMVNGVLILIFIFSELLTSTVLLKNFWILGSLILGLSTFFAGQIFAHFFSITLCEKSNHYLDGMFPMSIANLITYMMIYKCWAIATADDLEFGVNLESSMEGYEEDSIGI</sequence>
<dbReference type="Pfam" id="PF12271">
    <property type="entry name" value="Chs7"/>
    <property type="match status" value="1"/>
</dbReference>